<keyword evidence="4 7" id="KW-0812">Transmembrane</keyword>
<dbReference type="OrthoDB" id="9771544at2"/>
<dbReference type="AlphaFoldDB" id="A0A3D9I312"/>
<evidence type="ECO:0000256" key="4">
    <source>
        <dbReference type="ARBA" id="ARBA00022692"/>
    </source>
</evidence>
<evidence type="ECO:0000256" key="6">
    <source>
        <dbReference type="ARBA" id="ARBA00023136"/>
    </source>
</evidence>
<accession>A0A3D9I312</accession>
<dbReference type="PANTHER" id="PTHR43744:SF8">
    <property type="entry name" value="SN-GLYCEROL-3-PHOSPHATE TRANSPORT SYSTEM PERMEASE PROTEIN UGPE"/>
    <property type="match status" value="1"/>
</dbReference>
<dbReference type="RefSeq" id="WP_115994561.1">
    <property type="nucleotide sequence ID" value="NZ_QRDY01000015.1"/>
</dbReference>
<evidence type="ECO:0000313" key="9">
    <source>
        <dbReference type="EMBL" id="RED55959.1"/>
    </source>
</evidence>
<proteinExistence type="inferred from homology"/>
<keyword evidence="6 7" id="KW-0472">Membrane</keyword>
<dbReference type="SUPFAM" id="SSF161098">
    <property type="entry name" value="MetI-like"/>
    <property type="match status" value="1"/>
</dbReference>
<feature type="transmembrane region" description="Helical" evidence="7">
    <location>
        <begin position="72"/>
        <end position="94"/>
    </location>
</feature>
<keyword evidence="10" id="KW-1185">Reference proteome</keyword>
<keyword evidence="3" id="KW-1003">Cell membrane</keyword>
<gene>
    <name evidence="9" type="ORF">DFP95_11522</name>
</gene>
<evidence type="ECO:0000313" key="10">
    <source>
        <dbReference type="Proteomes" id="UP000256869"/>
    </source>
</evidence>
<keyword evidence="2 7" id="KW-0813">Transport</keyword>
<keyword evidence="5 7" id="KW-1133">Transmembrane helix</keyword>
<feature type="transmembrane region" description="Helical" evidence="7">
    <location>
        <begin position="136"/>
        <end position="159"/>
    </location>
</feature>
<dbReference type="PANTHER" id="PTHR43744">
    <property type="entry name" value="ABC TRANSPORTER PERMEASE PROTEIN MG189-RELATED-RELATED"/>
    <property type="match status" value="1"/>
</dbReference>
<feature type="domain" description="ABC transmembrane type-1" evidence="8">
    <location>
        <begin position="68"/>
        <end position="259"/>
    </location>
</feature>
<evidence type="ECO:0000256" key="2">
    <source>
        <dbReference type="ARBA" id="ARBA00022448"/>
    </source>
</evidence>
<feature type="transmembrane region" description="Helical" evidence="7">
    <location>
        <begin position="180"/>
        <end position="202"/>
    </location>
</feature>
<dbReference type="Gene3D" id="1.10.3720.10">
    <property type="entry name" value="MetI-like"/>
    <property type="match status" value="1"/>
</dbReference>
<sequence>MKRKPKLKLIWTLIGLALALLHLMPLYIAVTVAFKKTTDLSSRWQFPSYLYWDHFKDAIATGHLLRAFGNSLILTVATATLLVLVGSVTAYPLARIKTRLSRSLMNVILGVMMIPTLSIIVPLYSMMQQFQAINTYWGIILVLTTFNLPLCIFLYANFINTIPKELDEAAKVDGCGSYRLFYQIILPQLKPVTAAVIILKGLKVWNDYEFPLYFMQKPQNQTITLAISHFFSDTSSYFGSASAAALMAVVPVVIIFLALQKNFISGLSEGAVK</sequence>
<evidence type="ECO:0000256" key="5">
    <source>
        <dbReference type="ARBA" id="ARBA00022989"/>
    </source>
</evidence>
<comment type="similarity">
    <text evidence="7">Belongs to the binding-protein-dependent transport system permease family.</text>
</comment>
<comment type="subcellular location">
    <subcellularLocation>
        <location evidence="1 7">Cell membrane</location>
        <topology evidence="1 7">Multi-pass membrane protein</topology>
    </subcellularLocation>
</comment>
<dbReference type="Proteomes" id="UP000256869">
    <property type="component" value="Unassembled WGS sequence"/>
</dbReference>
<evidence type="ECO:0000256" key="7">
    <source>
        <dbReference type="RuleBase" id="RU363032"/>
    </source>
</evidence>
<dbReference type="CDD" id="cd06261">
    <property type="entry name" value="TM_PBP2"/>
    <property type="match status" value="1"/>
</dbReference>
<dbReference type="PROSITE" id="PS50928">
    <property type="entry name" value="ABC_TM1"/>
    <property type="match status" value="1"/>
</dbReference>
<dbReference type="InterPro" id="IPR000515">
    <property type="entry name" value="MetI-like"/>
</dbReference>
<feature type="transmembrane region" description="Helical" evidence="7">
    <location>
        <begin position="106"/>
        <end position="124"/>
    </location>
</feature>
<dbReference type="GO" id="GO:0055085">
    <property type="term" value="P:transmembrane transport"/>
    <property type="evidence" value="ECO:0007669"/>
    <property type="project" value="InterPro"/>
</dbReference>
<evidence type="ECO:0000256" key="3">
    <source>
        <dbReference type="ARBA" id="ARBA00022475"/>
    </source>
</evidence>
<name>A0A3D9I312_9BACL</name>
<dbReference type="Pfam" id="PF00528">
    <property type="entry name" value="BPD_transp_1"/>
    <property type="match status" value="1"/>
</dbReference>
<reference evidence="9 10" key="1">
    <citation type="submission" date="2018-07" db="EMBL/GenBank/DDBJ databases">
        <title>Genomic Encyclopedia of Type Strains, Phase III (KMG-III): the genomes of soil and plant-associated and newly described type strains.</title>
        <authorList>
            <person name="Whitman W."/>
        </authorList>
    </citation>
    <scope>NUCLEOTIDE SEQUENCE [LARGE SCALE GENOMIC DNA]</scope>
    <source>
        <strain evidence="9 10">CECT 8236</strain>
    </source>
</reference>
<comment type="caution">
    <text evidence="9">The sequence shown here is derived from an EMBL/GenBank/DDBJ whole genome shotgun (WGS) entry which is preliminary data.</text>
</comment>
<feature type="transmembrane region" description="Helical" evidence="7">
    <location>
        <begin position="237"/>
        <end position="259"/>
    </location>
</feature>
<evidence type="ECO:0000256" key="1">
    <source>
        <dbReference type="ARBA" id="ARBA00004651"/>
    </source>
</evidence>
<protein>
    <submittedName>
        <fullName evidence="9">Raffinose/stachyose/melibiose transport system permease protein</fullName>
    </submittedName>
</protein>
<dbReference type="EMBL" id="QRDY01000015">
    <property type="protein sequence ID" value="RED55959.1"/>
    <property type="molecule type" value="Genomic_DNA"/>
</dbReference>
<dbReference type="GO" id="GO:0005886">
    <property type="term" value="C:plasma membrane"/>
    <property type="evidence" value="ECO:0007669"/>
    <property type="project" value="UniProtKB-SubCell"/>
</dbReference>
<organism evidence="9 10">
    <name type="scientific">Cohnella lupini</name>
    <dbReference type="NCBI Taxonomy" id="1294267"/>
    <lineage>
        <taxon>Bacteria</taxon>
        <taxon>Bacillati</taxon>
        <taxon>Bacillota</taxon>
        <taxon>Bacilli</taxon>
        <taxon>Bacillales</taxon>
        <taxon>Paenibacillaceae</taxon>
        <taxon>Cohnella</taxon>
    </lineage>
</organism>
<dbReference type="InterPro" id="IPR035906">
    <property type="entry name" value="MetI-like_sf"/>
</dbReference>
<evidence type="ECO:0000259" key="8">
    <source>
        <dbReference type="PROSITE" id="PS50928"/>
    </source>
</evidence>